<dbReference type="InterPro" id="IPR006311">
    <property type="entry name" value="TAT_signal"/>
</dbReference>
<reference evidence="8 9" key="1">
    <citation type="submission" date="2024-03" db="EMBL/GenBank/DDBJ databases">
        <title>Complete genome of BD2.</title>
        <authorList>
            <person name="Cao G."/>
        </authorList>
    </citation>
    <scope>NUCLEOTIDE SEQUENCE [LARGE SCALE GENOMIC DNA]</scope>
    <source>
        <strain evidence="8 9">BD2</strain>
    </source>
</reference>
<keyword evidence="5" id="KW-0560">Oxidoreductase</keyword>
<evidence type="ECO:0000259" key="6">
    <source>
        <dbReference type="Pfam" id="PF00732"/>
    </source>
</evidence>
<dbReference type="InterPro" id="IPR007867">
    <property type="entry name" value="GMC_OxRtase_C"/>
</dbReference>
<feature type="domain" description="Glucose-methanol-choline oxidoreductase C-terminal" evidence="7">
    <location>
        <begin position="406"/>
        <end position="541"/>
    </location>
</feature>
<dbReference type="PANTHER" id="PTHR11552">
    <property type="entry name" value="GLUCOSE-METHANOL-CHOLINE GMC OXIDOREDUCTASE"/>
    <property type="match status" value="1"/>
</dbReference>
<evidence type="ECO:0000256" key="1">
    <source>
        <dbReference type="ARBA" id="ARBA00001974"/>
    </source>
</evidence>
<accession>A0ABZ2RLL8</accession>
<comment type="similarity">
    <text evidence="2">Belongs to the GMC oxidoreductase family.</text>
</comment>
<sequence length="549" mass="58524">MDGNKRNSGNDLTRRTVLASGVAAVATLAVGSHLSHAAQHSPREKINEPDQAAVDVIIVGAGSAGAVLARRLSENPKRRVLLLEAGHSFKPAGYPRILASSDIVGANGNPEFEWGYKSLAGYIDHPIGALRGKVIGGSSAINGAVAIRSRPSDFKRWNLPGWSYEEVLPYFKKLESHSGGQSELHGHDGPLPVHQLSRDEVTPMQRAFIDATVTSGYKVVADFDGIDANGVAPYPMNIVKGVRVNTGIAYLTDAVRARPNLQIRPDSLVNKVLFSDQRAVGVQMANGEKILANEVILSAGSYGSASVLLRSGIGPKNDLNNLNIPLVADLPVGQRLQDHPFYYNAYAARPDKIGSQSPVIGAKLWTHSSSAENGDLDIHITATHLFPHEQSPTKVGFVLAVALTRPLSRGKVTLADSDPYSAPRIDLNFLGEEKDRERLLEGIRLARKIGATRPLGGLIDSELNPGKGTSSDEELLASARATLDTYHHPTSTAPMARPGDKHAVVDLQGRVLGVQGLRVVDASILPDVPSVATNITVIAIAEKIAGLYA</sequence>
<dbReference type="PIRSF" id="PIRSF000137">
    <property type="entry name" value="Alcohol_oxidase"/>
    <property type="match status" value="1"/>
</dbReference>
<gene>
    <name evidence="8" type="ORF">WG219_09505</name>
</gene>
<dbReference type="PROSITE" id="PS51318">
    <property type="entry name" value="TAT"/>
    <property type="match status" value="1"/>
</dbReference>
<keyword evidence="9" id="KW-1185">Reference proteome</keyword>
<dbReference type="Gene3D" id="3.50.50.60">
    <property type="entry name" value="FAD/NAD(P)-binding domain"/>
    <property type="match status" value="1"/>
</dbReference>
<evidence type="ECO:0000256" key="4">
    <source>
        <dbReference type="ARBA" id="ARBA00022827"/>
    </source>
</evidence>
<feature type="domain" description="Glucose-methanol-choline oxidoreductase N-terminal" evidence="6">
    <location>
        <begin position="55"/>
        <end position="340"/>
    </location>
</feature>
<dbReference type="Gene3D" id="3.30.410.40">
    <property type="match status" value="1"/>
</dbReference>
<evidence type="ECO:0000256" key="2">
    <source>
        <dbReference type="ARBA" id="ARBA00010790"/>
    </source>
</evidence>
<keyword evidence="3" id="KW-0285">Flavoprotein</keyword>
<dbReference type="Pfam" id="PF00732">
    <property type="entry name" value="GMC_oxred_N"/>
    <property type="match status" value="1"/>
</dbReference>
<keyword evidence="4" id="KW-0274">FAD</keyword>
<comment type="cofactor">
    <cofactor evidence="1">
        <name>FAD</name>
        <dbReference type="ChEBI" id="CHEBI:57692"/>
    </cofactor>
</comment>
<name>A0ABZ2RLL8_ECTME</name>
<dbReference type="SUPFAM" id="SSF51905">
    <property type="entry name" value="FAD/NAD(P)-binding domain"/>
    <property type="match status" value="1"/>
</dbReference>
<dbReference type="SUPFAM" id="SSF54373">
    <property type="entry name" value="FAD-linked reductases, C-terminal domain"/>
    <property type="match status" value="1"/>
</dbReference>
<evidence type="ECO:0000256" key="3">
    <source>
        <dbReference type="ARBA" id="ARBA00022630"/>
    </source>
</evidence>
<evidence type="ECO:0000259" key="7">
    <source>
        <dbReference type="Pfam" id="PF05199"/>
    </source>
</evidence>
<dbReference type="InterPro" id="IPR000172">
    <property type="entry name" value="GMC_OxRdtase_N"/>
</dbReference>
<evidence type="ECO:0000313" key="8">
    <source>
        <dbReference type="EMBL" id="WXL27668.1"/>
    </source>
</evidence>
<dbReference type="InterPro" id="IPR036188">
    <property type="entry name" value="FAD/NAD-bd_sf"/>
</dbReference>
<proteinExistence type="inferred from homology"/>
<evidence type="ECO:0000313" key="9">
    <source>
        <dbReference type="Proteomes" id="UP001476583"/>
    </source>
</evidence>
<protein>
    <submittedName>
        <fullName evidence="8">GMC oxidoreductase</fullName>
    </submittedName>
</protein>
<dbReference type="EMBL" id="CP148074">
    <property type="protein sequence ID" value="WXL27668.1"/>
    <property type="molecule type" value="Genomic_DNA"/>
</dbReference>
<dbReference type="InterPro" id="IPR012132">
    <property type="entry name" value="GMC_OxRdtase"/>
</dbReference>
<evidence type="ECO:0000256" key="5">
    <source>
        <dbReference type="ARBA" id="ARBA00023002"/>
    </source>
</evidence>
<dbReference type="PANTHER" id="PTHR11552:SF147">
    <property type="entry name" value="CHOLINE DEHYDROGENASE, MITOCHONDRIAL"/>
    <property type="match status" value="1"/>
</dbReference>
<dbReference type="Pfam" id="PF05199">
    <property type="entry name" value="GMC_oxred_C"/>
    <property type="match status" value="1"/>
</dbReference>
<dbReference type="Proteomes" id="UP001476583">
    <property type="component" value="Chromosome"/>
</dbReference>
<organism evidence="8 9">
    <name type="scientific">Ectopseudomonas mendocina</name>
    <name type="common">Pseudomonas mendocina</name>
    <dbReference type="NCBI Taxonomy" id="300"/>
    <lineage>
        <taxon>Bacteria</taxon>
        <taxon>Pseudomonadati</taxon>
        <taxon>Pseudomonadota</taxon>
        <taxon>Gammaproteobacteria</taxon>
        <taxon>Pseudomonadales</taxon>
        <taxon>Pseudomonadaceae</taxon>
        <taxon>Ectopseudomonas</taxon>
    </lineage>
</organism>